<dbReference type="CDD" id="cd11299">
    <property type="entry name" value="O-FucT_plant"/>
    <property type="match status" value="1"/>
</dbReference>
<keyword evidence="9" id="KW-0472">Membrane</keyword>
<reference evidence="16" key="1">
    <citation type="submission" date="2025-08" db="UniProtKB">
        <authorList>
            <consortium name="RefSeq"/>
        </authorList>
    </citation>
    <scope>IDENTIFICATION</scope>
</reference>
<dbReference type="Proteomes" id="UP000504607">
    <property type="component" value="Chromosome 7"/>
</dbReference>
<dbReference type="KEGG" id="egu:105048645"/>
<dbReference type="PANTHER" id="PTHR31741">
    <property type="entry name" value="OS02G0726500 PROTEIN-RELATED"/>
    <property type="match status" value="1"/>
</dbReference>
<keyword evidence="5" id="KW-0808">Transferase</keyword>
<keyword evidence="11" id="KW-0294">Fucose metabolism</keyword>
<accession>A0A6I9RHP4</accession>
<evidence type="ECO:0000313" key="15">
    <source>
        <dbReference type="Proteomes" id="UP000504607"/>
    </source>
</evidence>
<keyword evidence="10" id="KW-0325">Glycoprotein</keyword>
<dbReference type="GO" id="GO:0016020">
    <property type="term" value="C:membrane"/>
    <property type="evidence" value="ECO:0007669"/>
    <property type="project" value="UniProtKB-SubCell"/>
</dbReference>
<proteinExistence type="inferred from homology"/>
<feature type="region of interest" description="Disordered" evidence="14">
    <location>
        <begin position="473"/>
        <end position="516"/>
    </location>
</feature>
<evidence type="ECO:0000256" key="3">
    <source>
        <dbReference type="ARBA" id="ARBA00007737"/>
    </source>
</evidence>
<evidence type="ECO:0000256" key="8">
    <source>
        <dbReference type="ARBA" id="ARBA00022989"/>
    </source>
</evidence>
<evidence type="ECO:0000256" key="13">
    <source>
        <dbReference type="ARBA" id="ARBA00030350"/>
    </source>
</evidence>
<comment type="subcellular location">
    <subcellularLocation>
        <location evidence="1">Membrane</location>
        <topology evidence="1">Single-pass type II membrane protein</topology>
    </subcellularLocation>
</comment>
<dbReference type="GO" id="GO:0016757">
    <property type="term" value="F:glycosyltransferase activity"/>
    <property type="evidence" value="ECO:0007669"/>
    <property type="project" value="UniProtKB-KW"/>
</dbReference>
<evidence type="ECO:0000256" key="6">
    <source>
        <dbReference type="ARBA" id="ARBA00022692"/>
    </source>
</evidence>
<dbReference type="RefSeq" id="XP_010926334.1">
    <property type="nucleotide sequence ID" value="XM_010928032.3"/>
</dbReference>
<dbReference type="InParanoid" id="A0A6I9RHP4"/>
<dbReference type="FunFam" id="3.40.50.11350:FF:000011">
    <property type="entry name" value="O-fucosyltransferase 28"/>
    <property type="match status" value="1"/>
</dbReference>
<keyword evidence="12" id="KW-0119">Carbohydrate metabolism</keyword>
<dbReference type="GeneID" id="105048645"/>
<evidence type="ECO:0000256" key="9">
    <source>
        <dbReference type="ARBA" id="ARBA00023136"/>
    </source>
</evidence>
<feature type="compositionally biased region" description="Basic residues" evidence="14">
    <location>
        <begin position="481"/>
        <end position="493"/>
    </location>
</feature>
<sequence>MQRRRLRVSSLSLMRWLLSCAIGAIALGALMAVHVFSFSTVRSLSDAFKFPEQCEIGCRRWGGELRWAQELAPPKLSKLPTSTQKLGGAKEVSQFKKLWKPPSRRDFVPCVEPTSSYLPRSESRGYLLVYANGGLNQMRAGICDMVAVARLINATLVVPRLDKNSFWQDSSNFSDVFDEEHFIHSLSSDVKIIKKLPKELKGTTKAIMQFRSWSGVEYYQDEISRLWDDYLVILAAKSDSRLANNKLPSDIQKLRCRAFYKALRFAPQIEALGKLLVERMRSYGPYIALHLRYEKDMLAFSGCTYGLSPAEADELARIRENISYWKVKDIDPQEQRTKGYCPLTPKEVGIFLSSLGYPSNTPVYVAAGEIYGGDSHMAELEARFPILMSKEKLASADELKPFSHYASQMAALDYIVSVESDVFIPSYSGNMARAVEGHRRFLGHRKTITPDRKTLVRLFDKINQGSLKEGKKLSDAISEIHKRRQGSPRKRRGPISGSKGAQRFRTEEPFYENPLPDCLCRRQESQEWNGSLANS</sequence>
<evidence type="ECO:0000256" key="2">
    <source>
        <dbReference type="ARBA" id="ARBA00004881"/>
    </source>
</evidence>
<keyword evidence="4" id="KW-0328">Glycosyltransferase</keyword>
<evidence type="ECO:0000256" key="14">
    <source>
        <dbReference type="SAM" id="MobiDB-lite"/>
    </source>
</evidence>
<comment type="similarity">
    <text evidence="3">Belongs to the glycosyltransferase GT106 family.</text>
</comment>
<dbReference type="GO" id="GO:0006004">
    <property type="term" value="P:fucose metabolic process"/>
    <property type="evidence" value="ECO:0007669"/>
    <property type="project" value="UniProtKB-KW"/>
</dbReference>
<dbReference type="AlphaFoldDB" id="A0A6I9RHP4"/>
<gene>
    <name evidence="16" type="primary">LOC105048645</name>
</gene>
<dbReference type="InterPro" id="IPR024709">
    <property type="entry name" value="FucosylTrfase_pln"/>
</dbReference>
<evidence type="ECO:0000256" key="5">
    <source>
        <dbReference type="ARBA" id="ARBA00022679"/>
    </source>
</evidence>
<keyword evidence="7" id="KW-0735">Signal-anchor</keyword>
<dbReference type="PANTHER" id="PTHR31741:SF1">
    <property type="entry name" value="O-FUCOSYLTRANSFERASE 7"/>
    <property type="match status" value="1"/>
</dbReference>
<dbReference type="InterPro" id="IPR019378">
    <property type="entry name" value="GDP-Fuc_O-FucTrfase"/>
</dbReference>
<dbReference type="GO" id="GO:0005737">
    <property type="term" value="C:cytoplasm"/>
    <property type="evidence" value="ECO:0007669"/>
    <property type="project" value="TreeGrafter"/>
</dbReference>
<evidence type="ECO:0000256" key="4">
    <source>
        <dbReference type="ARBA" id="ARBA00022676"/>
    </source>
</evidence>
<organism evidence="15 16">
    <name type="scientific">Elaeis guineensis var. tenera</name>
    <name type="common">Oil palm</name>
    <dbReference type="NCBI Taxonomy" id="51953"/>
    <lineage>
        <taxon>Eukaryota</taxon>
        <taxon>Viridiplantae</taxon>
        <taxon>Streptophyta</taxon>
        <taxon>Embryophyta</taxon>
        <taxon>Tracheophyta</taxon>
        <taxon>Spermatophyta</taxon>
        <taxon>Magnoliopsida</taxon>
        <taxon>Liliopsida</taxon>
        <taxon>Arecaceae</taxon>
        <taxon>Arecoideae</taxon>
        <taxon>Cocoseae</taxon>
        <taxon>Elaeidinae</taxon>
        <taxon>Elaeis</taxon>
    </lineage>
</organism>
<evidence type="ECO:0000256" key="12">
    <source>
        <dbReference type="ARBA" id="ARBA00023277"/>
    </source>
</evidence>
<keyword evidence="6" id="KW-0812">Transmembrane</keyword>
<protein>
    <recommendedName>
        <fullName evidence="13">O-fucosyltransferase family protein</fullName>
    </recommendedName>
</protein>
<dbReference type="OrthoDB" id="2012966at2759"/>
<keyword evidence="15" id="KW-1185">Reference proteome</keyword>
<evidence type="ECO:0000256" key="1">
    <source>
        <dbReference type="ARBA" id="ARBA00004606"/>
    </source>
</evidence>
<comment type="pathway">
    <text evidence="2">Glycan metabolism.</text>
</comment>
<keyword evidence="8" id="KW-1133">Transmembrane helix</keyword>
<evidence type="ECO:0000256" key="7">
    <source>
        <dbReference type="ARBA" id="ARBA00022968"/>
    </source>
</evidence>
<evidence type="ECO:0000256" key="10">
    <source>
        <dbReference type="ARBA" id="ARBA00023180"/>
    </source>
</evidence>
<evidence type="ECO:0000256" key="11">
    <source>
        <dbReference type="ARBA" id="ARBA00023253"/>
    </source>
</evidence>
<name>A0A6I9RHP4_ELAGV</name>
<dbReference type="Pfam" id="PF10250">
    <property type="entry name" value="O-FucT"/>
    <property type="match status" value="1"/>
</dbReference>
<evidence type="ECO:0000313" key="16">
    <source>
        <dbReference type="RefSeq" id="XP_010926334.1"/>
    </source>
</evidence>
<dbReference type="PIRSF" id="PIRSF009360">
    <property type="entry name" value="UCP009360"/>
    <property type="match status" value="1"/>
</dbReference>